<proteinExistence type="predicted"/>
<dbReference type="Proteomes" id="UP000247569">
    <property type="component" value="Unassembled WGS sequence"/>
</dbReference>
<sequence>MGNFSVPVMWSGDLPETLDFYRTLGYEVTAEQTRPYHYGAVTRDGYHLHFGPTPKDKGNAEECHITSLVLVDEVAKLHKLFSSALRERYGRVPARGRPRITRFRPGQTRFTVVDPVGNSVIYILRDEPDPDYGGSRELHGLQRTLDNARILRFSKLDDKAARKTLESGLRRFAGTATPLEKAHAMAELIELAVAANDPQRVAELRADIAALELSDEDRAAVDRHLQVATELAEWLD</sequence>
<dbReference type="Gene3D" id="3.10.180.10">
    <property type="entry name" value="2,3-Dihydroxybiphenyl 1,2-Dioxygenase, domain 1"/>
    <property type="match status" value="1"/>
</dbReference>
<comment type="caution">
    <text evidence="1">The sequence shown here is derived from an EMBL/GenBank/DDBJ whole genome shotgun (WGS) entry which is preliminary data.</text>
</comment>
<reference evidence="1 2" key="1">
    <citation type="submission" date="2018-05" db="EMBL/GenBank/DDBJ databases">
        <title>Genomic Encyclopedia of Type Strains, Phase IV (KMG-IV): sequencing the most valuable type-strain genomes for metagenomic binning, comparative biology and taxonomic classification.</title>
        <authorList>
            <person name="Goeker M."/>
        </authorList>
    </citation>
    <scope>NUCLEOTIDE SEQUENCE [LARGE SCALE GENOMIC DNA]</scope>
    <source>
        <strain evidence="1 2">DSM 44704</strain>
    </source>
</reference>
<organism evidence="1 2">
    <name type="scientific">Nocardia tenerifensis</name>
    <dbReference type="NCBI Taxonomy" id="228006"/>
    <lineage>
        <taxon>Bacteria</taxon>
        <taxon>Bacillati</taxon>
        <taxon>Actinomycetota</taxon>
        <taxon>Actinomycetes</taxon>
        <taxon>Mycobacteriales</taxon>
        <taxon>Nocardiaceae</taxon>
        <taxon>Nocardia</taxon>
    </lineage>
</organism>
<gene>
    <name evidence="1" type="ORF">DFR70_1181</name>
</gene>
<dbReference type="SUPFAM" id="SSF54593">
    <property type="entry name" value="Glyoxalase/Bleomycin resistance protein/Dihydroxybiphenyl dioxygenase"/>
    <property type="match status" value="1"/>
</dbReference>
<protein>
    <recommendedName>
        <fullName evidence="3">Glyoxalase/bleomycin resistance protein/dioxygenase superfamily protein</fullName>
    </recommendedName>
</protein>
<keyword evidence="2" id="KW-1185">Reference proteome</keyword>
<dbReference type="InterPro" id="IPR029068">
    <property type="entry name" value="Glyas_Bleomycin-R_OHBP_Dase"/>
</dbReference>
<evidence type="ECO:0008006" key="3">
    <source>
        <dbReference type="Google" id="ProtNLM"/>
    </source>
</evidence>
<dbReference type="OrthoDB" id="6624781at2"/>
<dbReference type="EMBL" id="QJKF01000018">
    <property type="protein sequence ID" value="PXX57346.1"/>
    <property type="molecule type" value="Genomic_DNA"/>
</dbReference>
<evidence type="ECO:0000313" key="1">
    <source>
        <dbReference type="EMBL" id="PXX57346.1"/>
    </source>
</evidence>
<dbReference type="RefSeq" id="WP_040735575.1">
    <property type="nucleotide sequence ID" value="NZ_QJKF01000018.1"/>
</dbReference>
<dbReference type="AlphaFoldDB" id="A0A318JR71"/>
<accession>A0A318JR71</accession>
<evidence type="ECO:0000313" key="2">
    <source>
        <dbReference type="Proteomes" id="UP000247569"/>
    </source>
</evidence>
<name>A0A318JR71_9NOCA</name>